<gene>
    <name evidence="2" type="ORF">HCBG_00674</name>
</gene>
<proteinExistence type="predicted"/>
<dbReference type="GeneID" id="69033691"/>
<dbReference type="HOGENOM" id="CLU_1758279_0_0_1"/>
<keyword evidence="1" id="KW-0732">Signal</keyword>
<evidence type="ECO:0000256" key="1">
    <source>
        <dbReference type="SAM" id="SignalP"/>
    </source>
</evidence>
<dbReference type="AlphaFoldDB" id="C0NC28"/>
<keyword evidence="3" id="KW-1185">Reference proteome</keyword>
<evidence type="ECO:0000313" key="3">
    <source>
        <dbReference type="Proteomes" id="UP000001631"/>
    </source>
</evidence>
<dbReference type="InParanoid" id="C0NC28"/>
<dbReference type="RefSeq" id="XP_045291699.1">
    <property type="nucleotide sequence ID" value="XM_045427724.1"/>
</dbReference>
<protein>
    <submittedName>
        <fullName evidence="2">Uncharacterized protein</fullName>
    </submittedName>
</protein>
<dbReference type="EMBL" id="GG663363">
    <property type="protein sequence ID" value="EEH11219.1"/>
    <property type="molecule type" value="Genomic_DNA"/>
</dbReference>
<name>C0NC28_AJECG</name>
<accession>C0NC28</accession>
<sequence length="148" mass="16527">MARYWAIALLLWITTTSPIRSLAPLLSPWDSTKYLSFFDNPSLLVLELFLWDWAFLSFGVPHICLNLSLGRSWINLYPLQKARKSPLAAARELFSITRDFLPSLRRYVVHISRLAYGVLFSVRDLVQVSSAGSAGSAGVGTPKGKQKG</sequence>
<organism evidence="2 3">
    <name type="scientific">Ajellomyces capsulatus (strain G186AR / H82 / ATCC MYA-2454 / RMSCC 2432)</name>
    <name type="common">Darling's disease fungus</name>
    <name type="synonym">Histoplasma capsulatum</name>
    <dbReference type="NCBI Taxonomy" id="447093"/>
    <lineage>
        <taxon>Eukaryota</taxon>
        <taxon>Fungi</taxon>
        <taxon>Dikarya</taxon>
        <taxon>Ascomycota</taxon>
        <taxon>Pezizomycotina</taxon>
        <taxon>Eurotiomycetes</taxon>
        <taxon>Eurotiomycetidae</taxon>
        <taxon>Onygenales</taxon>
        <taxon>Ajellomycetaceae</taxon>
        <taxon>Histoplasma</taxon>
    </lineage>
</organism>
<feature type="chain" id="PRO_5002901095" evidence="1">
    <location>
        <begin position="22"/>
        <end position="148"/>
    </location>
</feature>
<dbReference type="Proteomes" id="UP000001631">
    <property type="component" value="Unassembled WGS sequence"/>
</dbReference>
<evidence type="ECO:0000313" key="2">
    <source>
        <dbReference type="EMBL" id="EEH11219.1"/>
    </source>
</evidence>
<reference evidence="2" key="1">
    <citation type="submission" date="2009-02" db="EMBL/GenBank/DDBJ databases">
        <title>The Genome Sequence of Ajellomyces capsulatus strain G186AR.</title>
        <authorList>
            <consortium name="The Broad Institute Genome Sequencing Platform"/>
            <person name="Champion M."/>
            <person name="Cuomo C."/>
            <person name="Ma L.-J."/>
            <person name="Henn M.R."/>
            <person name="Sil A."/>
            <person name="Goldman B."/>
            <person name="Young S.K."/>
            <person name="Kodira C.D."/>
            <person name="Zeng Q."/>
            <person name="Koehrsen M."/>
            <person name="Alvarado L."/>
            <person name="Berlin A."/>
            <person name="Borenstein D."/>
            <person name="Chen Z."/>
            <person name="Engels R."/>
            <person name="Freedman E."/>
            <person name="Gellesch M."/>
            <person name="Goldberg J."/>
            <person name="Griggs A."/>
            <person name="Gujja S."/>
            <person name="Heiman D."/>
            <person name="Hepburn T."/>
            <person name="Howarth C."/>
            <person name="Jen D."/>
            <person name="Larson L."/>
            <person name="Lewis B."/>
            <person name="Mehta T."/>
            <person name="Park D."/>
            <person name="Pearson M."/>
            <person name="Roberts A."/>
            <person name="Saif S."/>
            <person name="Shea T."/>
            <person name="Shenoy N."/>
            <person name="Sisk P."/>
            <person name="Stolte C."/>
            <person name="Sykes S."/>
            <person name="Walk T."/>
            <person name="White J."/>
            <person name="Yandava C."/>
            <person name="Klein B."/>
            <person name="McEwen J.G."/>
            <person name="Puccia R."/>
            <person name="Goldman G.H."/>
            <person name="Felipe M.S."/>
            <person name="Nino-Vega G."/>
            <person name="San-Blas G."/>
            <person name="Taylor J."/>
            <person name="Mendoza L."/>
            <person name="Galagan J."/>
            <person name="Nusbaum C."/>
            <person name="Birren B."/>
        </authorList>
    </citation>
    <scope>NUCLEOTIDE SEQUENCE</scope>
    <source>
        <strain evidence="2">G186AR</strain>
    </source>
</reference>
<feature type="signal peptide" evidence="1">
    <location>
        <begin position="1"/>
        <end position="21"/>
    </location>
</feature>